<evidence type="ECO:0000256" key="7">
    <source>
        <dbReference type="ARBA" id="ARBA00022741"/>
    </source>
</evidence>
<evidence type="ECO:0000259" key="17">
    <source>
        <dbReference type="PROSITE" id="PS50894"/>
    </source>
</evidence>
<keyword evidence="5 12" id="KW-0597">Phosphoprotein</keyword>
<comment type="catalytic activity">
    <reaction evidence="1">
        <text>ATP + protein L-histidine = ADP + protein N-phospho-L-histidine.</text>
        <dbReference type="EC" id="2.7.13.3"/>
    </reaction>
</comment>
<keyword evidence="9" id="KW-0067">ATP-binding</keyword>
<dbReference type="InterPro" id="IPR004358">
    <property type="entry name" value="Sig_transdc_His_kin-like_C"/>
</dbReference>
<dbReference type="Gene3D" id="1.20.120.160">
    <property type="entry name" value="HPT domain"/>
    <property type="match status" value="1"/>
</dbReference>
<dbReference type="GO" id="GO:0000155">
    <property type="term" value="F:phosphorelay sensor kinase activity"/>
    <property type="evidence" value="ECO:0007669"/>
    <property type="project" value="InterPro"/>
</dbReference>
<comment type="function">
    <text evidence="11">Involved in the transmission of sensory signals from the chemoreceptors to the flagellar motors. CheA is autophosphorylated; it can transfer its phosphate group to either CheB or CheY.</text>
</comment>
<feature type="domain" description="CheW-like" evidence="16">
    <location>
        <begin position="574"/>
        <end position="709"/>
    </location>
</feature>
<name>A0A1I4RE02_9BACT</name>
<dbReference type="OrthoDB" id="9803176at2"/>
<keyword evidence="19" id="KW-1185">Reference proteome</keyword>
<dbReference type="InterPro" id="IPR004105">
    <property type="entry name" value="CheA-like_dim"/>
</dbReference>
<feature type="region of interest" description="Disordered" evidence="14">
    <location>
        <begin position="81"/>
        <end position="111"/>
    </location>
</feature>
<dbReference type="CDD" id="cd16916">
    <property type="entry name" value="HATPase_CheA-like"/>
    <property type="match status" value="1"/>
</dbReference>
<dbReference type="PANTHER" id="PTHR43395">
    <property type="entry name" value="SENSOR HISTIDINE KINASE CHEA"/>
    <property type="match status" value="1"/>
</dbReference>
<evidence type="ECO:0000256" key="10">
    <source>
        <dbReference type="ARBA" id="ARBA00023012"/>
    </source>
</evidence>
<dbReference type="InterPro" id="IPR037006">
    <property type="entry name" value="CheA-like_homodim_sf"/>
</dbReference>
<proteinExistence type="predicted"/>
<dbReference type="EC" id="2.7.13.3" evidence="2"/>
<dbReference type="InterPro" id="IPR036097">
    <property type="entry name" value="HisK_dim/P_sf"/>
</dbReference>
<dbReference type="SUPFAM" id="SSF47384">
    <property type="entry name" value="Homodimeric domain of signal transducing histidine kinase"/>
    <property type="match status" value="1"/>
</dbReference>
<dbReference type="InterPro" id="IPR036641">
    <property type="entry name" value="HPT_dom_sf"/>
</dbReference>
<dbReference type="Gene3D" id="1.10.287.560">
    <property type="entry name" value="Histidine kinase CheA-like, homodimeric domain"/>
    <property type="match status" value="1"/>
</dbReference>
<dbReference type="InterPro" id="IPR005467">
    <property type="entry name" value="His_kinase_dom"/>
</dbReference>
<dbReference type="PROSITE" id="PS50894">
    <property type="entry name" value="HPT"/>
    <property type="match status" value="1"/>
</dbReference>
<dbReference type="SUPFAM" id="SSF50341">
    <property type="entry name" value="CheW-like"/>
    <property type="match status" value="1"/>
</dbReference>
<accession>A0A1I4RE02</accession>
<protein>
    <recommendedName>
        <fullName evidence="3">Chemotaxis protein CheA</fullName>
        <ecNumber evidence="2">2.7.13.3</ecNumber>
    </recommendedName>
</protein>
<dbReference type="InterPro" id="IPR037257">
    <property type="entry name" value="T2SS_E_N_sf"/>
</dbReference>
<evidence type="ECO:0000256" key="5">
    <source>
        <dbReference type="ARBA" id="ARBA00022553"/>
    </source>
</evidence>
<feature type="modified residue" description="Phosphohistidine" evidence="12">
    <location>
        <position position="168"/>
    </location>
</feature>
<feature type="domain" description="Histidine kinase" evidence="15">
    <location>
        <begin position="322"/>
        <end position="572"/>
    </location>
</feature>
<evidence type="ECO:0000259" key="16">
    <source>
        <dbReference type="PROSITE" id="PS50851"/>
    </source>
</evidence>
<evidence type="ECO:0000256" key="11">
    <source>
        <dbReference type="ARBA" id="ARBA00035100"/>
    </source>
</evidence>
<dbReference type="Pfam" id="PF01627">
    <property type="entry name" value="Hpt"/>
    <property type="match status" value="1"/>
</dbReference>
<keyword evidence="8 18" id="KW-0418">Kinase</keyword>
<feature type="compositionally biased region" description="Polar residues" evidence="14">
    <location>
        <begin position="100"/>
        <end position="110"/>
    </location>
</feature>
<dbReference type="RefSeq" id="WP_093393315.1">
    <property type="nucleotide sequence ID" value="NZ_FOUU01000001.1"/>
</dbReference>
<keyword evidence="7" id="KW-0547">Nucleotide-binding</keyword>
<evidence type="ECO:0000256" key="1">
    <source>
        <dbReference type="ARBA" id="ARBA00000085"/>
    </source>
</evidence>
<dbReference type="AlphaFoldDB" id="A0A1I4RE02"/>
<evidence type="ECO:0000256" key="8">
    <source>
        <dbReference type="ARBA" id="ARBA00022777"/>
    </source>
</evidence>
<dbReference type="STRING" id="39841.SAMN05660836_00569"/>
<dbReference type="SUPFAM" id="SSF55874">
    <property type="entry name" value="ATPase domain of HSP90 chaperone/DNA topoisomerase II/histidine kinase"/>
    <property type="match status" value="1"/>
</dbReference>
<dbReference type="EMBL" id="FOUU01000001">
    <property type="protein sequence ID" value="SFM50501.1"/>
    <property type="molecule type" value="Genomic_DNA"/>
</dbReference>
<dbReference type="InterPro" id="IPR003594">
    <property type="entry name" value="HATPase_dom"/>
</dbReference>
<dbReference type="Gene3D" id="3.30.565.10">
    <property type="entry name" value="Histidine kinase-like ATPase, C-terminal domain"/>
    <property type="match status" value="1"/>
</dbReference>
<dbReference type="SMART" id="SM01231">
    <property type="entry name" value="H-kinase_dim"/>
    <property type="match status" value="1"/>
</dbReference>
<evidence type="ECO:0000259" key="15">
    <source>
        <dbReference type="PROSITE" id="PS50109"/>
    </source>
</evidence>
<dbReference type="Gene3D" id="2.30.30.40">
    <property type="entry name" value="SH3 Domains"/>
    <property type="match status" value="1"/>
</dbReference>
<dbReference type="SMART" id="SM00387">
    <property type="entry name" value="HATPase_c"/>
    <property type="match status" value="1"/>
</dbReference>
<dbReference type="GO" id="GO:0005737">
    <property type="term" value="C:cytoplasm"/>
    <property type="evidence" value="ECO:0007669"/>
    <property type="project" value="InterPro"/>
</dbReference>
<evidence type="ECO:0000313" key="19">
    <source>
        <dbReference type="Proteomes" id="UP000199611"/>
    </source>
</evidence>
<dbReference type="SMART" id="SM00260">
    <property type="entry name" value="CheW"/>
    <property type="match status" value="1"/>
</dbReference>
<keyword evidence="13" id="KW-0175">Coiled coil</keyword>
<feature type="domain" description="HPt" evidence="17">
    <location>
        <begin position="121"/>
        <end position="225"/>
    </location>
</feature>
<dbReference type="SMART" id="SM00073">
    <property type="entry name" value="HPT"/>
    <property type="match status" value="1"/>
</dbReference>
<evidence type="ECO:0000256" key="3">
    <source>
        <dbReference type="ARBA" id="ARBA00021495"/>
    </source>
</evidence>
<keyword evidence="4" id="KW-0145">Chemotaxis</keyword>
<dbReference type="InterPro" id="IPR051315">
    <property type="entry name" value="Bact_Chemotaxis_CheA"/>
</dbReference>
<evidence type="ECO:0000256" key="14">
    <source>
        <dbReference type="SAM" id="MobiDB-lite"/>
    </source>
</evidence>
<dbReference type="InterPro" id="IPR036061">
    <property type="entry name" value="CheW-like_dom_sf"/>
</dbReference>
<evidence type="ECO:0000256" key="2">
    <source>
        <dbReference type="ARBA" id="ARBA00012438"/>
    </source>
</evidence>
<dbReference type="Pfam" id="PF01584">
    <property type="entry name" value="CheW"/>
    <property type="match status" value="1"/>
</dbReference>
<dbReference type="CDD" id="cd00731">
    <property type="entry name" value="CheA_reg"/>
    <property type="match status" value="1"/>
</dbReference>
<dbReference type="Proteomes" id="UP000199611">
    <property type="component" value="Unassembled WGS sequence"/>
</dbReference>
<dbReference type="Pfam" id="PF02518">
    <property type="entry name" value="HATPase_c"/>
    <property type="match status" value="1"/>
</dbReference>
<dbReference type="GO" id="GO:0006935">
    <property type="term" value="P:chemotaxis"/>
    <property type="evidence" value="ECO:0007669"/>
    <property type="project" value="InterPro"/>
</dbReference>
<dbReference type="Pfam" id="PF02895">
    <property type="entry name" value="H-kinase_dim"/>
    <property type="match status" value="1"/>
</dbReference>
<evidence type="ECO:0000256" key="9">
    <source>
        <dbReference type="ARBA" id="ARBA00022840"/>
    </source>
</evidence>
<gene>
    <name evidence="18" type="ORF">SAMN05660836_00569</name>
</gene>
<evidence type="ECO:0000256" key="4">
    <source>
        <dbReference type="ARBA" id="ARBA00022500"/>
    </source>
</evidence>
<evidence type="ECO:0000313" key="18">
    <source>
        <dbReference type="EMBL" id="SFM50501.1"/>
    </source>
</evidence>
<dbReference type="CDD" id="cd00088">
    <property type="entry name" value="HPT"/>
    <property type="match status" value="1"/>
</dbReference>
<dbReference type="SUPFAM" id="SSF47226">
    <property type="entry name" value="Histidine-containing phosphotransfer domain, HPT domain"/>
    <property type="match status" value="1"/>
</dbReference>
<evidence type="ECO:0000256" key="13">
    <source>
        <dbReference type="SAM" id="Coils"/>
    </source>
</evidence>
<dbReference type="PRINTS" id="PR00344">
    <property type="entry name" value="BCTRLSENSOR"/>
</dbReference>
<sequence>MEKKQEILEKLSRGVIASPDDLIGMGECLNLLDELENLELTSSEREIISELRGVLKRLILEDSSNVEKDWQEIKTLINKLSGETPPEKITTGKVEETPSEALSETHTSEQAQEEALSVVTTPVDDPELLKDFLEEAREHLNEIEINMITLEENPEDREVVNAIFRPFHSIKGVAGFLNLKDIHELSHEVENLLDGARSGNYPVTEAIIDIVLQSVDILKEQLALIEEGLKAGEIQISGDPKLHRLLKYIRNFDPTKEAPPVTVPPVGKILAERGAVEEEEVEEAAEEAKKEGKKLGEKLIEKGLVTPKDVAGALREQRKLKDTSSSIRVDTAKLDNLVDMIGELVIAQSMVLQNPEVQKIKSQKFQKDIVQLRRITGELQRISTSLRMIPIKSTFQKMIRLVRDLSRKSGKEVVLKMYGEETEIDRNMVDQIYEPLVHMIRNAIDHGIEPPDERVKTGKPAHGTIILSAEQKSGNIVIDIKDDGRGLDAAKIRKKAIERGLISPDDQLDEEEIFQLIFQPGFSTKETVTDVSGRGVGMDVVKKCVESLRGKIEVNSTPGKGSHFQLKLPLTMAIIDGMIIQVGNERYVVPTISLKESLRPDQKDYCTVQGRGEMINVRGTLMPLIRLYELFDVEPKFRNPWEALLLVVNEDGRNYCLLADEILGRQEVVIKSLGSIAKNVAGISGGAIMGDGKVALILDVKGIVSVYEGKQK</sequence>
<dbReference type="PANTHER" id="PTHR43395:SF10">
    <property type="entry name" value="CHEMOTAXIS PROTEIN CHEA"/>
    <property type="match status" value="1"/>
</dbReference>
<dbReference type="InterPro" id="IPR036890">
    <property type="entry name" value="HATPase_C_sf"/>
</dbReference>
<evidence type="ECO:0000256" key="6">
    <source>
        <dbReference type="ARBA" id="ARBA00022679"/>
    </source>
</evidence>
<dbReference type="PROSITE" id="PS50851">
    <property type="entry name" value="CHEW"/>
    <property type="match status" value="1"/>
</dbReference>
<dbReference type="SUPFAM" id="SSF160246">
    <property type="entry name" value="EspE N-terminal domain-like"/>
    <property type="match status" value="1"/>
</dbReference>
<dbReference type="InterPro" id="IPR008207">
    <property type="entry name" value="Sig_transdc_His_kin_Hpt_dom"/>
</dbReference>
<keyword evidence="10" id="KW-0902">Two-component regulatory system</keyword>
<feature type="coiled-coil region" evidence="13">
    <location>
        <begin position="271"/>
        <end position="298"/>
    </location>
</feature>
<reference evidence="18 19" key="1">
    <citation type="submission" date="2016-10" db="EMBL/GenBank/DDBJ databases">
        <authorList>
            <person name="de Groot N.N."/>
        </authorList>
    </citation>
    <scope>NUCLEOTIDE SEQUENCE [LARGE SCALE GENOMIC DNA]</scope>
    <source>
        <strain evidence="18 19">DSM 9990</strain>
    </source>
</reference>
<dbReference type="FunFam" id="3.30.565.10:FF:000016">
    <property type="entry name" value="Chemotaxis protein CheA, putative"/>
    <property type="match status" value="1"/>
</dbReference>
<evidence type="ECO:0000256" key="12">
    <source>
        <dbReference type="PROSITE-ProRule" id="PRU00110"/>
    </source>
</evidence>
<keyword evidence="6" id="KW-0808">Transferase</keyword>
<organism evidence="18 19">
    <name type="scientific">Thermodesulforhabdus norvegica</name>
    <dbReference type="NCBI Taxonomy" id="39841"/>
    <lineage>
        <taxon>Bacteria</taxon>
        <taxon>Pseudomonadati</taxon>
        <taxon>Thermodesulfobacteriota</taxon>
        <taxon>Syntrophobacteria</taxon>
        <taxon>Syntrophobacterales</taxon>
        <taxon>Thermodesulforhabdaceae</taxon>
        <taxon>Thermodesulforhabdus</taxon>
    </lineage>
</organism>
<dbReference type="PROSITE" id="PS50109">
    <property type="entry name" value="HIS_KIN"/>
    <property type="match status" value="1"/>
</dbReference>
<dbReference type="InterPro" id="IPR002545">
    <property type="entry name" value="CheW-lke_dom"/>
</dbReference>